<dbReference type="FunFam" id="3.40.50.1220:FF:000008">
    <property type="entry name" value="Acetolactate synthase"/>
    <property type="match status" value="1"/>
</dbReference>
<evidence type="ECO:0000256" key="4">
    <source>
        <dbReference type="ARBA" id="ARBA00013145"/>
    </source>
</evidence>
<feature type="compositionally biased region" description="Polar residues" evidence="15">
    <location>
        <begin position="7"/>
        <end position="19"/>
    </location>
</feature>
<evidence type="ECO:0000259" key="16">
    <source>
        <dbReference type="Pfam" id="PF00205"/>
    </source>
</evidence>
<feature type="domain" description="Thiamine pyrophosphate enzyme TPP-binding" evidence="17">
    <location>
        <begin position="416"/>
        <end position="563"/>
    </location>
</feature>
<evidence type="ECO:0000313" key="19">
    <source>
        <dbReference type="EMBL" id="GCE27963.1"/>
    </source>
</evidence>
<protein>
    <recommendedName>
        <fullName evidence="4 14">Acetolactate synthase</fullName>
        <ecNumber evidence="4 14">2.2.1.6</ecNumber>
    </recommendedName>
</protein>
<dbReference type="GO" id="GO:0009099">
    <property type="term" value="P:L-valine biosynthetic process"/>
    <property type="evidence" value="ECO:0007669"/>
    <property type="project" value="UniProtKB-UniPathway"/>
</dbReference>
<comment type="pathway">
    <text evidence="2 14">Amino-acid biosynthesis; L-valine biosynthesis; L-valine from pyruvate: step 1/4.</text>
</comment>
<comment type="cofactor">
    <cofactor evidence="14">
        <name>Mg(2+)</name>
        <dbReference type="ChEBI" id="CHEBI:18420"/>
    </cofactor>
    <text evidence="14">Binds 1 Mg(2+) ion per subunit.</text>
</comment>
<dbReference type="InterPro" id="IPR029061">
    <property type="entry name" value="THDP-binding"/>
</dbReference>
<dbReference type="AlphaFoldDB" id="A0A402B983"/>
<reference evidence="20" key="1">
    <citation type="submission" date="2018-12" db="EMBL/GenBank/DDBJ databases">
        <title>Tengunoibacter tsumagoiensis gen. nov., sp. nov., Dictyobacter kobayashii sp. nov., D. alpinus sp. nov., and D. joshuensis sp. nov. and description of Dictyobacteraceae fam. nov. within the order Ktedonobacterales isolated from Tengu-no-mugimeshi.</title>
        <authorList>
            <person name="Wang C.M."/>
            <person name="Zheng Y."/>
            <person name="Sakai Y."/>
            <person name="Toyoda A."/>
            <person name="Minakuchi Y."/>
            <person name="Abe K."/>
            <person name="Yokota A."/>
            <person name="Yabe S."/>
        </authorList>
    </citation>
    <scope>NUCLEOTIDE SEQUENCE [LARGE SCALE GENOMIC DNA]</scope>
    <source>
        <strain evidence="20">Uno16</strain>
    </source>
</reference>
<dbReference type="InterPro" id="IPR029035">
    <property type="entry name" value="DHS-like_NAD/FAD-binding_dom"/>
</dbReference>
<dbReference type="GO" id="GO:0009097">
    <property type="term" value="P:isoleucine biosynthetic process"/>
    <property type="evidence" value="ECO:0007669"/>
    <property type="project" value="UniProtKB-UniPathway"/>
</dbReference>
<dbReference type="GO" id="GO:0050660">
    <property type="term" value="F:flavin adenine dinucleotide binding"/>
    <property type="evidence" value="ECO:0007669"/>
    <property type="project" value="InterPro"/>
</dbReference>
<dbReference type="SUPFAM" id="SSF52467">
    <property type="entry name" value="DHS-like NAD/FAD-binding domain"/>
    <property type="match status" value="1"/>
</dbReference>
<evidence type="ECO:0000259" key="18">
    <source>
        <dbReference type="Pfam" id="PF02776"/>
    </source>
</evidence>
<evidence type="ECO:0000256" key="3">
    <source>
        <dbReference type="ARBA" id="ARBA00007812"/>
    </source>
</evidence>
<dbReference type="CDD" id="cd02015">
    <property type="entry name" value="TPP_AHAS"/>
    <property type="match status" value="1"/>
</dbReference>
<feature type="domain" description="Thiamine pyrophosphate enzyme central" evidence="16">
    <location>
        <begin position="224"/>
        <end position="357"/>
    </location>
</feature>
<dbReference type="FunFam" id="3.40.50.970:FF:000007">
    <property type="entry name" value="Acetolactate synthase"/>
    <property type="match status" value="1"/>
</dbReference>
<feature type="region of interest" description="Disordered" evidence="15">
    <location>
        <begin position="1"/>
        <end position="22"/>
    </location>
</feature>
<dbReference type="GO" id="GO:0000287">
    <property type="term" value="F:magnesium ion binding"/>
    <property type="evidence" value="ECO:0007669"/>
    <property type="project" value="UniProtKB-UniRule"/>
</dbReference>
<dbReference type="Gene3D" id="3.40.50.1220">
    <property type="entry name" value="TPP-binding domain"/>
    <property type="match status" value="1"/>
</dbReference>
<dbReference type="NCBIfam" id="TIGR00118">
    <property type="entry name" value="acolac_lg"/>
    <property type="match status" value="1"/>
</dbReference>
<dbReference type="InterPro" id="IPR012000">
    <property type="entry name" value="Thiamin_PyroP_enz_cen_dom"/>
</dbReference>
<gene>
    <name evidence="19" type="ORF">KDA_34470</name>
</gene>
<evidence type="ECO:0000256" key="9">
    <source>
        <dbReference type="ARBA" id="ARBA00022827"/>
    </source>
</evidence>
<evidence type="ECO:0000256" key="15">
    <source>
        <dbReference type="SAM" id="MobiDB-lite"/>
    </source>
</evidence>
<dbReference type="EC" id="2.2.1.6" evidence="4 14"/>
<comment type="similarity">
    <text evidence="3 14">Belongs to the TPP enzyme family.</text>
</comment>
<evidence type="ECO:0000256" key="5">
    <source>
        <dbReference type="ARBA" id="ARBA00022605"/>
    </source>
</evidence>
<proteinExistence type="inferred from homology"/>
<dbReference type="SUPFAM" id="SSF52518">
    <property type="entry name" value="Thiamin diphosphate-binding fold (THDP-binding)"/>
    <property type="match status" value="2"/>
</dbReference>
<evidence type="ECO:0000256" key="7">
    <source>
        <dbReference type="ARBA" id="ARBA00022679"/>
    </source>
</evidence>
<dbReference type="Pfam" id="PF02775">
    <property type="entry name" value="TPP_enzyme_C"/>
    <property type="match status" value="1"/>
</dbReference>
<evidence type="ECO:0000256" key="11">
    <source>
        <dbReference type="ARBA" id="ARBA00023052"/>
    </source>
</evidence>
<keyword evidence="8 14" id="KW-0479">Metal-binding</keyword>
<keyword evidence="20" id="KW-1185">Reference proteome</keyword>
<keyword evidence="12 14" id="KW-0100">Branched-chain amino acid biosynthesis</keyword>
<feature type="domain" description="Thiamine pyrophosphate enzyme N-terminal TPP-binding" evidence="18">
    <location>
        <begin position="28"/>
        <end position="142"/>
    </location>
</feature>
<evidence type="ECO:0000256" key="13">
    <source>
        <dbReference type="ARBA" id="ARBA00048670"/>
    </source>
</evidence>
<dbReference type="InterPro" id="IPR039368">
    <property type="entry name" value="AHAS_TPP"/>
</dbReference>
<dbReference type="RefSeq" id="WP_126628235.1">
    <property type="nucleotide sequence ID" value="NZ_BIFT01000001.1"/>
</dbReference>
<dbReference type="EMBL" id="BIFT01000001">
    <property type="protein sequence ID" value="GCE27963.1"/>
    <property type="molecule type" value="Genomic_DNA"/>
</dbReference>
<dbReference type="InterPro" id="IPR012001">
    <property type="entry name" value="Thiamin_PyroP_enz_TPP-bd_dom"/>
</dbReference>
<dbReference type="PROSITE" id="PS00187">
    <property type="entry name" value="TPP_ENZYMES"/>
    <property type="match status" value="1"/>
</dbReference>
<dbReference type="UniPathway" id="UPA00047">
    <property type="reaction ID" value="UER00055"/>
</dbReference>
<keyword evidence="6" id="KW-0285">Flavoprotein</keyword>
<dbReference type="CDD" id="cd07035">
    <property type="entry name" value="TPP_PYR_POX_like"/>
    <property type="match status" value="1"/>
</dbReference>
<keyword evidence="9" id="KW-0274">FAD</keyword>
<evidence type="ECO:0000256" key="1">
    <source>
        <dbReference type="ARBA" id="ARBA00004974"/>
    </source>
</evidence>
<organism evidence="19 20">
    <name type="scientific">Dictyobacter alpinus</name>
    <dbReference type="NCBI Taxonomy" id="2014873"/>
    <lineage>
        <taxon>Bacteria</taxon>
        <taxon>Bacillati</taxon>
        <taxon>Chloroflexota</taxon>
        <taxon>Ktedonobacteria</taxon>
        <taxon>Ktedonobacterales</taxon>
        <taxon>Dictyobacteraceae</taxon>
        <taxon>Dictyobacter</taxon>
    </lineage>
</organism>
<keyword evidence="5 14" id="KW-0028">Amino-acid biosynthesis</keyword>
<dbReference type="InterPro" id="IPR045229">
    <property type="entry name" value="TPP_enz"/>
</dbReference>
<comment type="cofactor">
    <cofactor evidence="14">
        <name>thiamine diphosphate</name>
        <dbReference type="ChEBI" id="CHEBI:58937"/>
    </cofactor>
    <text evidence="14">Binds 1 thiamine pyrophosphate per subunit.</text>
</comment>
<evidence type="ECO:0000256" key="6">
    <source>
        <dbReference type="ARBA" id="ARBA00022630"/>
    </source>
</evidence>
<evidence type="ECO:0000313" key="20">
    <source>
        <dbReference type="Proteomes" id="UP000287171"/>
    </source>
</evidence>
<dbReference type="InterPro" id="IPR012846">
    <property type="entry name" value="Acetolactate_synth_lsu"/>
</dbReference>
<dbReference type="InterPro" id="IPR000399">
    <property type="entry name" value="TPP-bd_CS"/>
</dbReference>
<comment type="pathway">
    <text evidence="1 14">Amino-acid biosynthesis; L-isoleucine biosynthesis; L-isoleucine from 2-oxobutanoate: step 1/4.</text>
</comment>
<keyword evidence="11 14" id="KW-0786">Thiamine pyrophosphate</keyword>
<name>A0A402B983_9CHLR</name>
<dbReference type="FunFam" id="3.40.50.970:FF:000016">
    <property type="entry name" value="Acetolactate synthase"/>
    <property type="match status" value="1"/>
</dbReference>
<dbReference type="GO" id="GO:0005948">
    <property type="term" value="C:acetolactate synthase complex"/>
    <property type="evidence" value="ECO:0007669"/>
    <property type="project" value="TreeGrafter"/>
</dbReference>
<dbReference type="GO" id="GO:0003984">
    <property type="term" value="F:acetolactate synthase activity"/>
    <property type="evidence" value="ECO:0007669"/>
    <property type="project" value="UniProtKB-EC"/>
</dbReference>
<dbReference type="Gene3D" id="3.40.50.970">
    <property type="match status" value="2"/>
</dbReference>
<evidence type="ECO:0000256" key="12">
    <source>
        <dbReference type="ARBA" id="ARBA00023304"/>
    </source>
</evidence>
<dbReference type="Pfam" id="PF02776">
    <property type="entry name" value="TPP_enzyme_N"/>
    <property type="match status" value="1"/>
</dbReference>
<dbReference type="InterPro" id="IPR011766">
    <property type="entry name" value="TPP_enzyme_TPP-bd"/>
</dbReference>
<dbReference type="PANTHER" id="PTHR18968:SF13">
    <property type="entry name" value="ACETOLACTATE SYNTHASE CATALYTIC SUBUNIT, MITOCHONDRIAL"/>
    <property type="match status" value="1"/>
</dbReference>
<dbReference type="GO" id="GO:0030976">
    <property type="term" value="F:thiamine pyrophosphate binding"/>
    <property type="evidence" value="ECO:0007669"/>
    <property type="project" value="UniProtKB-UniRule"/>
</dbReference>
<dbReference type="PANTHER" id="PTHR18968">
    <property type="entry name" value="THIAMINE PYROPHOSPHATE ENZYMES"/>
    <property type="match status" value="1"/>
</dbReference>
<evidence type="ECO:0000259" key="17">
    <source>
        <dbReference type="Pfam" id="PF02775"/>
    </source>
</evidence>
<evidence type="ECO:0000256" key="2">
    <source>
        <dbReference type="ARBA" id="ARBA00005025"/>
    </source>
</evidence>
<comment type="catalytic activity">
    <reaction evidence="13 14">
        <text>2 pyruvate + H(+) = (2S)-2-acetolactate + CO2</text>
        <dbReference type="Rhea" id="RHEA:25249"/>
        <dbReference type="ChEBI" id="CHEBI:15361"/>
        <dbReference type="ChEBI" id="CHEBI:15378"/>
        <dbReference type="ChEBI" id="CHEBI:16526"/>
        <dbReference type="ChEBI" id="CHEBI:58476"/>
        <dbReference type="EC" id="2.2.1.6"/>
    </reaction>
</comment>
<evidence type="ECO:0000256" key="8">
    <source>
        <dbReference type="ARBA" id="ARBA00022723"/>
    </source>
</evidence>
<dbReference type="OrthoDB" id="4494979at2"/>
<evidence type="ECO:0000256" key="14">
    <source>
        <dbReference type="RuleBase" id="RU003591"/>
    </source>
</evidence>
<keyword evidence="10 14" id="KW-0460">Magnesium</keyword>
<accession>A0A402B983</accession>
<keyword evidence="7 14" id="KW-0808">Transferase</keyword>
<evidence type="ECO:0000256" key="10">
    <source>
        <dbReference type="ARBA" id="ARBA00022842"/>
    </source>
</evidence>
<dbReference type="UniPathway" id="UPA00049">
    <property type="reaction ID" value="UER00059"/>
</dbReference>
<dbReference type="Proteomes" id="UP000287171">
    <property type="component" value="Unassembled WGS sequence"/>
</dbReference>
<comment type="caution">
    <text evidence="19">The sequence shown here is derived from an EMBL/GenBank/DDBJ whole genome shotgun (WGS) entry which is preliminary data.</text>
</comment>
<dbReference type="Pfam" id="PF00205">
    <property type="entry name" value="TPP_enzyme_M"/>
    <property type="match status" value="1"/>
</dbReference>
<sequence>MAIATKDIQQTSRAYQTSQHGDEVRELTGSEIICEVLLREGVDLMYGYPGGAIMPFYDAITSYPALHHVLVRHEQAAAHAADGYSRATGKVGVCVATSGPGATNLVTGLATAFMDSVPLLAITGQVARNFIGRDAFQETDILGVTQPITKHNFLIRNVEELASTLHEAFCVARSGRPGPVLIDVPKDVQFARTAYRASEHQTSSEYLDALAAQTEAPSEFILGRAAELIAQAKRPVIMAGHGVILSNAYAELKAFAEKASVPVITTLLGLSSFSDSHPLHIGMPGMHGPAHTNHAIGAADLIIGVGLRFDDRVTGDVSKFAPHAQLIHIDVDASEMHKVKVATVPIVADARVALAALTETIEAGDHREWLQEIRSWEQASEERGKQVQRNDDLPDPISILHAIHEITDGEAIVISDVGQHQMWTARFYQWTRENSHITSGGLGTMGFALPAAMGVKMGVPTAPVWAVAGDGGIQMNIQELATLQQEGIAVKVAIMNNGYLGMVRQWQQFFHSRNYSETPMTGPDHVKLADAYGLKGIRVKRREDVEPAIREAMATEGSVVVEFIIEPEANVYPMVAPGKAITEMIEETAQEKTNNDK</sequence>